<sequence>MLSSDLSAGWTPQSDYSSTTANSILQQAESRCQRQQQPGDPPLSTPLRPPQPPPRRSVRGVVASLIKAAEETHQRAAPLPPPPIPPRVHHIEVNVVAVNGEQQQIVEHLVPQEQQHQSVPSLARSRCSALLDAGTQTSPFSLSRSSSFDWICDPDEEVAMRSAAALRPPHAIDSCSTTSSSTTSGDEALRLLLAAHADDRCTSDEDVEVSETLMRERHIHQHHHRRLFAAEPNGADDVRQREIDDSIAMLLEYSRALGGPAPQLLPPPLASTMSAIGAADEGRLLRGKFDSPTFGDVDRRLRAEASGMPVPRERPSKQHRRTTADGQQSPATTAIPLMNDSLYDNVPELRRHLLVSHQLMQPTVDIWDTENDSIGVLAALSPGEASSAEEFDSTIPRDFSVGSGLLADSESSPLSPENGHIFRSNGEDSALLLTSPDSKSSGDDEQRLHHSVRSPPPPSPLHQRLSTAAIGLMLTPSLDRAGSVDQLDKDNPLASSSQASVPLSSVATCDLCLKRVAFVSIGGGEFIAYFVPTRLRALTALCRTRHDGMGRRNLMATANEWRLRMDGDDELSDRLRSGCAPSRRVASRRQIVNDLASDSSPTSATIVGIVRLATAPADSIALKRNRTLAGRARAWGD</sequence>
<protein>
    <submittedName>
        <fullName evidence="3">Uncharacterized protein</fullName>
    </submittedName>
</protein>
<feature type="compositionally biased region" description="Low complexity" evidence="1">
    <location>
        <begin position="26"/>
        <end position="38"/>
    </location>
</feature>
<organism evidence="2 3">
    <name type="scientific">Plectus sambesii</name>
    <dbReference type="NCBI Taxonomy" id="2011161"/>
    <lineage>
        <taxon>Eukaryota</taxon>
        <taxon>Metazoa</taxon>
        <taxon>Ecdysozoa</taxon>
        <taxon>Nematoda</taxon>
        <taxon>Chromadorea</taxon>
        <taxon>Plectida</taxon>
        <taxon>Plectina</taxon>
        <taxon>Plectoidea</taxon>
        <taxon>Plectidae</taxon>
        <taxon>Plectus</taxon>
    </lineage>
</organism>
<dbReference type="WBParaSite" id="PSAMB.scaffold244size65234.g3776.t1">
    <property type="protein sequence ID" value="PSAMB.scaffold244size65234.g3776.t1"/>
    <property type="gene ID" value="PSAMB.scaffold244size65234.g3776"/>
</dbReference>
<feature type="region of interest" description="Disordered" evidence="1">
    <location>
        <begin position="1"/>
        <end position="58"/>
    </location>
</feature>
<dbReference type="AlphaFoldDB" id="A0A914VTQ5"/>
<reference evidence="3" key="1">
    <citation type="submission" date="2022-11" db="UniProtKB">
        <authorList>
            <consortium name="WormBaseParasite"/>
        </authorList>
    </citation>
    <scope>IDENTIFICATION</scope>
</reference>
<evidence type="ECO:0000313" key="2">
    <source>
        <dbReference type="Proteomes" id="UP000887566"/>
    </source>
</evidence>
<accession>A0A914VTQ5</accession>
<proteinExistence type="predicted"/>
<keyword evidence="2" id="KW-1185">Reference proteome</keyword>
<evidence type="ECO:0000256" key="1">
    <source>
        <dbReference type="SAM" id="MobiDB-lite"/>
    </source>
</evidence>
<dbReference type="Proteomes" id="UP000887566">
    <property type="component" value="Unplaced"/>
</dbReference>
<feature type="compositionally biased region" description="Pro residues" evidence="1">
    <location>
        <begin position="39"/>
        <end position="55"/>
    </location>
</feature>
<name>A0A914VTQ5_9BILA</name>
<feature type="compositionally biased region" description="Polar residues" evidence="1">
    <location>
        <begin position="1"/>
        <end position="25"/>
    </location>
</feature>
<feature type="region of interest" description="Disordered" evidence="1">
    <location>
        <begin position="402"/>
        <end position="462"/>
    </location>
</feature>
<feature type="region of interest" description="Disordered" evidence="1">
    <location>
        <begin position="300"/>
        <end position="332"/>
    </location>
</feature>
<evidence type="ECO:0000313" key="3">
    <source>
        <dbReference type="WBParaSite" id="PSAMB.scaffold244size65234.g3776.t1"/>
    </source>
</evidence>